<accession>A0A0R2XC54</accession>
<comment type="caution">
    <text evidence="2">The sequence shown here is derived from an EMBL/GenBank/DDBJ whole genome shotgun (WGS) entry which is preliminary data.</text>
</comment>
<name>A0A0R2XC54_9BACT</name>
<evidence type="ECO:0000256" key="1">
    <source>
        <dbReference type="SAM" id="Phobius"/>
    </source>
</evidence>
<gene>
    <name evidence="2" type="ORF">ABS32_05285</name>
</gene>
<reference evidence="2 3" key="1">
    <citation type="submission" date="2015-10" db="EMBL/GenBank/DDBJ databases">
        <title>Metagenome-Assembled Genomes uncover a global brackish microbiome.</title>
        <authorList>
            <person name="Hugerth L.W."/>
            <person name="Larsson J."/>
            <person name="Alneberg J."/>
            <person name="Lindh M.V."/>
            <person name="Legrand C."/>
            <person name="Pinhassi J."/>
            <person name="Andersson A.F."/>
        </authorList>
    </citation>
    <scope>NUCLEOTIDE SEQUENCE [LARGE SCALE GENOMIC DNA]</scope>
    <source>
        <strain evidence="2">BACL9 MAG-120820-bin42</strain>
    </source>
</reference>
<keyword evidence="1" id="KW-1133">Transmembrane helix</keyword>
<dbReference type="Proteomes" id="UP000051557">
    <property type="component" value="Unassembled WGS sequence"/>
</dbReference>
<dbReference type="EMBL" id="LIDM01000196">
    <property type="protein sequence ID" value="KRP31987.1"/>
    <property type="molecule type" value="Genomic_DNA"/>
</dbReference>
<organism evidence="2 3">
    <name type="scientific">Verrucomicrobia subdivision 6 bacterium BACL9 MAG-120820-bin42</name>
    <dbReference type="NCBI Taxonomy" id="1655634"/>
    <lineage>
        <taxon>Bacteria</taxon>
        <taxon>Pseudomonadati</taxon>
        <taxon>Verrucomicrobiota</taxon>
        <taxon>Verrucomicrobiia</taxon>
        <taxon>Verrucomicrobiales</taxon>
        <taxon>Verrucomicrobia subdivision 6</taxon>
    </lineage>
</organism>
<evidence type="ECO:0000313" key="2">
    <source>
        <dbReference type="EMBL" id="KRP31987.1"/>
    </source>
</evidence>
<dbReference type="AlphaFoldDB" id="A0A0R2XC54"/>
<keyword evidence="1" id="KW-0812">Transmembrane</keyword>
<proteinExistence type="predicted"/>
<feature type="transmembrane region" description="Helical" evidence="1">
    <location>
        <begin position="15"/>
        <end position="40"/>
    </location>
</feature>
<sequence length="434" mass="46657">MAGRTNTKKQVNLKWVILGLLGGAIILGIGAAALLPIWVVQWLGGKDFQRLASQQVSSLLQTEGEFQSFEWSSFSVYTAGFQSRPGSVGPWIWDLQDVRTEISPRLLLDRILRFSEISIGRLALQAGTKVALPKEAATRSTEPKGASAELFQDVQVGRIEIRDFELIPSLGTSGWGAKGITAQIQPTKQRIEYLLQQGTVVTPFTWLGEVNLVEAKGRYAEPTLFLTDLLLKGKSGGTLAVSGELLPSSTPQGKGRITWERWPVPGGKIGVGLFEIPASMSGDFVLQELKNGSPVGRGEVRLVDARLEPGKGSETILGLLGLLTGEPRLRGCPLTTAKATWQVQPNSYDVTEILAEAPGLLRAVGQIQIRGENLNGKIELGLEGGLGRKVNALTGGECFARLENGYSVQTIQLSGTVSAPQNDLQPKLTGALTR</sequence>
<protein>
    <recommendedName>
        <fullName evidence="4">AsmA-like C-terminal domain-containing protein</fullName>
    </recommendedName>
</protein>
<evidence type="ECO:0008006" key="4">
    <source>
        <dbReference type="Google" id="ProtNLM"/>
    </source>
</evidence>
<evidence type="ECO:0000313" key="3">
    <source>
        <dbReference type="Proteomes" id="UP000051557"/>
    </source>
</evidence>
<feature type="non-terminal residue" evidence="2">
    <location>
        <position position="434"/>
    </location>
</feature>
<keyword evidence="1" id="KW-0472">Membrane</keyword>